<feature type="transmembrane region" description="Helical" evidence="8">
    <location>
        <begin position="115"/>
        <end position="134"/>
    </location>
</feature>
<evidence type="ECO:0000313" key="10">
    <source>
        <dbReference type="Proteomes" id="UP001166402"/>
    </source>
</evidence>
<evidence type="ECO:0000256" key="8">
    <source>
        <dbReference type="SAM" id="Phobius"/>
    </source>
</evidence>
<feature type="transmembrane region" description="Helical" evidence="8">
    <location>
        <begin position="38"/>
        <end position="58"/>
    </location>
</feature>
<feature type="transmembrane region" description="Helical" evidence="8">
    <location>
        <begin position="178"/>
        <end position="201"/>
    </location>
</feature>
<dbReference type="Pfam" id="PF01040">
    <property type="entry name" value="UbiA"/>
    <property type="match status" value="1"/>
</dbReference>
<dbReference type="InterPro" id="IPR000537">
    <property type="entry name" value="UbiA_prenyltransferase"/>
</dbReference>
<dbReference type="Proteomes" id="UP001166402">
    <property type="component" value="Unassembled WGS sequence"/>
</dbReference>
<dbReference type="PIRSF" id="PIRSF005355">
    <property type="entry name" value="UBIAD1"/>
    <property type="match status" value="1"/>
</dbReference>
<dbReference type="InterPro" id="IPR044878">
    <property type="entry name" value="UbiA_sf"/>
</dbReference>
<keyword evidence="3" id="KW-0474">Menaquinone biosynthesis</keyword>
<feature type="transmembrane region" description="Helical" evidence="8">
    <location>
        <begin position="244"/>
        <end position="271"/>
    </location>
</feature>
<dbReference type="EMBL" id="JAGGLT010000015">
    <property type="protein sequence ID" value="MBP2072030.1"/>
    <property type="molecule type" value="Genomic_DNA"/>
</dbReference>
<sequence length="314" mass="35748">MTVRSFLKLVEIQTKAASMTPFMLGTVYALYAFHEFKVVNFLIMFISLISFDMVTTAINNYMDYKKANKTHGYNYEKHNAIVRDNLSESTVLITIVVLLLIASVSGFILYLRTNLVVLLIGMMSFAVGILYSFGPIPISRMPLGEIFSGFFMGFVIVFLSVFIHVYDKNIAYVTYSDGILNVWFNVLVVLKIFFMSLPAVMGIANIMLANNICDIEDDLENRRYTLPIYIGKEKALKLFKALYYISYIDIVVLVILKVLPLLTLIVLLTFVPVNKNIRKFYKVQTKKDTFPLSVKNFLIMNVIEIIAIGLGLIH</sequence>
<comment type="caution">
    <text evidence="9">The sequence shown here is derived from an EMBL/GenBank/DDBJ whole genome shotgun (WGS) entry which is preliminary data.</text>
</comment>
<feature type="transmembrane region" description="Helical" evidence="8">
    <location>
        <begin position="292"/>
        <end position="313"/>
    </location>
</feature>
<feature type="transmembrane region" description="Helical" evidence="8">
    <location>
        <begin position="91"/>
        <end position="110"/>
    </location>
</feature>
<dbReference type="RefSeq" id="WP_209453845.1">
    <property type="nucleotide sequence ID" value="NZ_JAGGLT010000015.1"/>
</dbReference>
<keyword evidence="5 8" id="KW-0812">Transmembrane</keyword>
<accession>A0ABS4NEC6</accession>
<reference evidence="9" key="1">
    <citation type="submission" date="2021-03" db="EMBL/GenBank/DDBJ databases">
        <title>Genomic Encyclopedia of Type Strains, Phase IV (KMG-IV): sequencing the most valuable type-strain genomes for metagenomic binning, comparative biology and taxonomic classification.</title>
        <authorList>
            <person name="Goeker M."/>
        </authorList>
    </citation>
    <scope>NUCLEOTIDE SEQUENCE</scope>
    <source>
        <strain evidence="9">DSM 101588</strain>
    </source>
</reference>
<dbReference type="Gene3D" id="1.10.357.140">
    <property type="entry name" value="UbiA prenyltransferase"/>
    <property type="match status" value="1"/>
</dbReference>
<evidence type="ECO:0000256" key="6">
    <source>
        <dbReference type="ARBA" id="ARBA00022989"/>
    </source>
</evidence>
<proteinExistence type="predicted"/>
<protein>
    <submittedName>
        <fullName evidence="9">1,4-dihydroxy-2-naphthoate octaprenyltransferase</fullName>
    </submittedName>
</protein>
<feature type="transmembrane region" description="Helical" evidence="8">
    <location>
        <begin position="146"/>
        <end position="166"/>
    </location>
</feature>
<evidence type="ECO:0000256" key="2">
    <source>
        <dbReference type="ARBA" id="ARBA00004863"/>
    </source>
</evidence>
<dbReference type="CDD" id="cd13962">
    <property type="entry name" value="PT_UbiA_UBIAD1"/>
    <property type="match status" value="1"/>
</dbReference>
<evidence type="ECO:0000313" key="9">
    <source>
        <dbReference type="EMBL" id="MBP2072030.1"/>
    </source>
</evidence>
<evidence type="ECO:0000256" key="7">
    <source>
        <dbReference type="ARBA" id="ARBA00023136"/>
    </source>
</evidence>
<keyword evidence="4" id="KW-0808">Transferase</keyword>
<evidence type="ECO:0000256" key="3">
    <source>
        <dbReference type="ARBA" id="ARBA00022428"/>
    </source>
</evidence>
<keyword evidence="10" id="KW-1185">Reference proteome</keyword>
<keyword evidence="6 8" id="KW-1133">Transmembrane helix</keyword>
<gene>
    <name evidence="9" type="ORF">J2Z80_001553</name>
</gene>
<comment type="subcellular location">
    <subcellularLocation>
        <location evidence="1">Membrane</location>
        <topology evidence="1">Multi-pass membrane protein</topology>
    </subcellularLocation>
</comment>
<evidence type="ECO:0000256" key="4">
    <source>
        <dbReference type="ARBA" id="ARBA00022679"/>
    </source>
</evidence>
<keyword evidence="7 8" id="KW-0472">Membrane</keyword>
<dbReference type="InterPro" id="IPR026046">
    <property type="entry name" value="UBIAD1"/>
</dbReference>
<dbReference type="PANTHER" id="PTHR13929">
    <property type="entry name" value="1,4-DIHYDROXY-2-NAPHTHOATE OCTAPRENYLTRANSFERASE"/>
    <property type="match status" value="1"/>
</dbReference>
<organism evidence="9 10">
    <name type="scientific">Thermoanaerobacterium butyriciformans</name>
    <dbReference type="NCBI Taxonomy" id="1702242"/>
    <lineage>
        <taxon>Bacteria</taxon>
        <taxon>Bacillati</taxon>
        <taxon>Bacillota</taxon>
        <taxon>Clostridia</taxon>
        <taxon>Thermoanaerobacterales</taxon>
        <taxon>Thermoanaerobacteraceae</taxon>
        <taxon>Thermoanaerobacterium</taxon>
    </lineage>
</organism>
<dbReference type="NCBIfam" id="NF009926">
    <property type="entry name" value="PRK13387.1"/>
    <property type="match status" value="1"/>
</dbReference>
<comment type="pathway">
    <text evidence="2">Quinol/quinone metabolism; menaquinone biosynthesis.</text>
</comment>
<evidence type="ECO:0000256" key="5">
    <source>
        <dbReference type="ARBA" id="ARBA00022692"/>
    </source>
</evidence>
<name>A0ABS4NEC6_9THEO</name>
<dbReference type="PANTHER" id="PTHR13929:SF0">
    <property type="entry name" value="UBIA PRENYLTRANSFERASE DOMAIN-CONTAINING PROTEIN 1"/>
    <property type="match status" value="1"/>
</dbReference>
<evidence type="ECO:0000256" key="1">
    <source>
        <dbReference type="ARBA" id="ARBA00004141"/>
    </source>
</evidence>
<dbReference type="NCBIfam" id="NF004752">
    <property type="entry name" value="PRK06080.1-4"/>
    <property type="match status" value="1"/>
</dbReference>